<dbReference type="InterPro" id="IPR010998">
    <property type="entry name" value="Integrase_recombinase_N"/>
</dbReference>
<organism evidence="5 6">
    <name type="scientific">Sporolactobacillus laevolacticus DSM 442</name>
    <dbReference type="NCBI Taxonomy" id="1395513"/>
    <lineage>
        <taxon>Bacteria</taxon>
        <taxon>Bacillati</taxon>
        <taxon>Bacillota</taxon>
        <taxon>Bacilli</taxon>
        <taxon>Bacillales</taxon>
        <taxon>Sporolactobacillaceae</taxon>
        <taxon>Sporolactobacillus</taxon>
    </lineage>
</organism>
<dbReference type="SUPFAM" id="SSF56349">
    <property type="entry name" value="DNA breaking-rejoining enzymes"/>
    <property type="match status" value="1"/>
</dbReference>
<dbReference type="GO" id="GO:0015074">
    <property type="term" value="P:DNA integration"/>
    <property type="evidence" value="ECO:0007669"/>
    <property type="project" value="UniProtKB-KW"/>
</dbReference>
<dbReference type="GO" id="GO:0006310">
    <property type="term" value="P:DNA recombination"/>
    <property type="evidence" value="ECO:0007669"/>
    <property type="project" value="UniProtKB-KW"/>
</dbReference>
<evidence type="ECO:0000256" key="2">
    <source>
        <dbReference type="ARBA" id="ARBA00023125"/>
    </source>
</evidence>
<dbReference type="CDD" id="cd01189">
    <property type="entry name" value="INT_ICEBs1_C_like"/>
    <property type="match status" value="1"/>
</dbReference>
<feature type="domain" description="Tyr recombinase" evidence="4">
    <location>
        <begin position="167"/>
        <end position="376"/>
    </location>
</feature>
<evidence type="ECO:0000256" key="1">
    <source>
        <dbReference type="ARBA" id="ARBA00022908"/>
    </source>
</evidence>
<dbReference type="OrthoDB" id="9803188at2"/>
<dbReference type="InterPro" id="IPR002104">
    <property type="entry name" value="Integrase_catalytic"/>
</dbReference>
<evidence type="ECO:0000313" key="6">
    <source>
        <dbReference type="Proteomes" id="UP000018296"/>
    </source>
</evidence>
<evidence type="ECO:0000259" key="4">
    <source>
        <dbReference type="PROSITE" id="PS51898"/>
    </source>
</evidence>
<dbReference type="InterPro" id="IPR050090">
    <property type="entry name" value="Tyrosine_recombinase_XerCD"/>
</dbReference>
<dbReference type="Pfam" id="PF00589">
    <property type="entry name" value="Phage_integrase"/>
    <property type="match status" value="1"/>
</dbReference>
<dbReference type="PATRIC" id="fig|1395513.3.peg.2613"/>
<evidence type="ECO:0000313" key="5">
    <source>
        <dbReference type="EMBL" id="EST11287.1"/>
    </source>
</evidence>
<dbReference type="PANTHER" id="PTHR30349:SF91">
    <property type="entry name" value="INTA PROTEIN"/>
    <property type="match status" value="1"/>
</dbReference>
<dbReference type="InterPro" id="IPR013762">
    <property type="entry name" value="Integrase-like_cat_sf"/>
</dbReference>
<keyword evidence="2" id="KW-0238">DNA-binding</keyword>
<proteinExistence type="predicted"/>
<dbReference type="eggNOG" id="COG0582">
    <property type="taxonomic scope" value="Bacteria"/>
</dbReference>
<dbReference type="AlphaFoldDB" id="V6IVS3"/>
<dbReference type="Gene3D" id="1.10.150.130">
    <property type="match status" value="1"/>
</dbReference>
<gene>
    <name evidence="5" type="ORF">P343_12885</name>
</gene>
<keyword evidence="6" id="KW-1185">Reference proteome</keyword>
<keyword evidence="3" id="KW-0233">DNA recombination</keyword>
<evidence type="ECO:0000256" key="3">
    <source>
        <dbReference type="ARBA" id="ARBA00023172"/>
    </source>
</evidence>
<dbReference type="Gene3D" id="1.10.443.10">
    <property type="entry name" value="Intergrase catalytic core"/>
    <property type="match status" value="1"/>
</dbReference>
<reference evidence="5 6" key="1">
    <citation type="journal article" date="2013" name="Genome Announc.">
        <title>Genome Sequence of Sporolactobacillus laevolacticus DSM442, an Efficient Polymer-Grade D-Lactate Producer from Agricultural Waste Cottonseed as a Nitrogen Source.</title>
        <authorList>
            <person name="Wang H."/>
            <person name="Wang L."/>
            <person name="Ju J."/>
            <person name="Yu B."/>
            <person name="Ma Y."/>
        </authorList>
    </citation>
    <scope>NUCLEOTIDE SEQUENCE [LARGE SCALE GENOMIC DNA]</scope>
    <source>
        <strain evidence="5 6">DSM 442</strain>
    </source>
</reference>
<name>V6IVS3_9BACL</name>
<dbReference type="STRING" id="1395513.P343_12885"/>
<comment type="caution">
    <text evidence="5">The sequence shown here is derived from an EMBL/GenBank/DDBJ whole genome shotgun (WGS) entry which is preliminary data.</text>
</comment>
<dbReference type="InterPro" id="IPR011010">
    <property type="entry name" value="DNA_brk_join_enz"/>
</dbReference>
<dbReference type="RefSeq" id="WP_023510817.1">
    <property type="nucleotide sequence ID" value="NZ_AWTC01000013.1"/>
</dbReference>
<dbReference type="PANTHER" id="PTHR30349">
    <property type="entry name" value="PHAGE INTEGRASE-RELATED"/>
    <property type="match status" value="1"/>
</dbReference>
<dbReference type="Pfam" id="PF14659">
    <property type="entry name" value="Phage_int_SAM_3"/>
    <property type="match status" value="1"/>
</dbReference>
<dbReference type="GO" id="GO:0003677">
    <property type="term" value="F:DNA binding"/>
    <property type="evidence" value="ECO:0007669"/>
    <property type="project" value="UniProtKB-KW"/>
</dbReference>
<accession>V6IVS3</accession>
<dbReference type="EMBL" id="AWTC01000013">
    <property type="protein sequence ID" value="EST11287.1"/>
    <property type="molecule type" value="Genomic_DNA"/>
</dbReference>
<dbReference type="Proteomes" id="UP000018296">
    <property type="component" value="Unassembled WGS sequence"/>
</dbReference>
<dbReference type="InterPro" id="IPR004107">
    <property type="entry name" value="Integrase_SAM-like_N"/>
</dbReference>
<dbReference type="PROSITE" id="PS51898">
    <property type="entry name" value="TYR_RECOMBINASE"/>
    <property type="match status" value="1"/>
</dbReference>
<sequence length="395" mass="46576">MSSVREIRKGVFELRAEQGYDAMGNRIRKFRTVQAKNKTVAKKMLSAFETELTNGRYSDDERMPFVQYAEKWKENYGQTDLEPSTYETYLYILDSSIIPFFNKKRIGDIKTIHIVEYFNHERKLDPGQYALERRHRIIRSLFRKAKEWGIISDNPAMAVKKPRIVPREKEVYNENEITQVLELVNELPVYHQLIIKLALIGGLRRGEILALDIDDDIDYENNEIRIRHSLQYSNQKGKRLKSTKTWTNRVVTLPSLLMDELKQYSVQREEERRIFGDKWVGCNDDNGNKYFLLFGHPDGRPYFPKTITKMWNDFLNRHPNIKKISFHDLRHTSATYLLSNGVNIKVIQKRLGHKDIKTTLNIYAHVTEKDQDLPAEIFESIIKSDEKTDENDDKK</sequence>
<keyword evidence="1" id="KW-0229">DNA integration</keyword>
<protein>
    <recommendedName>
        <fullName evidence="4">Tyr recombinase domain-containing protein</fullName>
    </recommendedName>
</protein>